<proteinExistence type="predicted"/>
<dbReference type="AlphaFoldDB" id="A0AAW1HU90"/>
<comment type="caution">
    <text evidence="2">The sequence shown here is derived from an EMBL/GenBank/DDBJ whole genome shotgun (WGS) entry which is preliminary data.</text>
</comment>
<evidence type="ECO:0000313" key="3">
    <source>
        <dbReference type="Proteomes" id="UP001458880"/>
    </source>
</evidence>
<sequence>MDLKLIGGLNLEEALNMDLDVGQIYIEPPDAGTETGEDYDEEDGGGLIDNLSSNQLNTNVQLYVKGLHNNNDSNVEEGVEEVEKEIRDEDALKEALNQINVIDEDFSEQVTAVASSSRPSAASQEDLEAAASTSAEPQIIPASDEDTEAVANANRQFQITAAQRMKLASDSIHARIEIGDNIIIPIPDVDRAKADLRNIIGVVLQMDN</sequence>
<reference evidence="2 3" key="1">
    <citation type="journal article" date="2024" name="BMC Genomics">
        <title>De novo assembly and annotation of Popillia japonica's genome with initial clues to its potential as an invasive pest.</title>
        <authorList>
            <person name="Cucini C."/>
            <person name="Boschi S."/>
            <person name="Funari R."/>
            <person name="Cardaioli E."/>
            <person name="Iannotti N."/>
            <person name="Marturano G."/>
            <person name="Paoli F."/>
            <person name="Bruttini M."/>
            <person name="Carapelli A."/>
            <person name="Frati F."/>
            <person name="Nardi F."/>
        </authorList>
    </citation>
    <scope>NUCLEOTIDE SEQUENCE [LARGE SCALE GENOMIC DNA]</scope>
    <source>
        <strain evidence="2">DMR45628</strain>
    </source>
</reference>
<protein>
    <submittedName>
        <fullName evidence="2">Uncharacterized protein</fullName>
    </submittedName>
</protein>
<name>A0AAW1HU90_POPJA</name>
<dbReference type="EMBL" id="JASPKY010000958">
    <property type="protein sequence ID" value="KAK9679897.1"/>
    <property type="molecule type" value="Genomic_DNA"/>
</dbReference>
<accession>A0AAW1HU90</accession>
<gene>
    <name evidence="2" type="ORF">QE152_g39579</name>
</gene>
<feature type="region of interest" description="Disordered" evidence="1">
    <location>
        <begin position="115"/>
        <end position="136"/>
    </location>
</feature>
<evidence type="ECO:0000256" key="1">
    <source>
        <dbReference type="SAM" id="MobiDB-lite"/>
    </source>
</evidence>
<dbReference type="Proteomes" id="UP001458880">
    <property type="component" value="Unassembled WGS sequence"/>
</dbReference>
<keyword evidence="3" id="KW-1185">Reference proteome</keyword>
<organism evidence="2 3">
    <name type="scientific">Popillia japonica</name>
    <name type="common">Japanese beetle</name>
    <dbReference type="NCBI Taxonomy" id="7064"/>
    <lineage>
        <taxon>Eukaryota</taxon>
        <taxon>Metazoa</taxon>
        <taxon>Ecdysozoa</taxon>
        <taxon>Arthropoda</taxon>
        <taxon>Hexapoda</taxon>
        <taxon>Insecta</taxon>
        <taxon>Pterygota</taxon>
        <taxon>Neoptera</taxon>
        <taxon>Endopterygota</taxon>
        <taxon>Coleoptera</taxon>
        <taxon>Polyphaga</taxon>
        <taxon>Scarabaeiformia</taxon>
        <taxon>Scarabaeidae</taxon>
        <taxon>Rutelinae</taxon>
        <taxon>Popillia</taxon>
    </lineage>
</organism>
<evidence type="ECO:0000313" key="2">
    <source>
        <dbReference type="EMBL" id="KAK9679897.1"/>
    </source>
</evidence>